<dbReference type="Gene3D" id="3.90.950.10">
    <property type="match status" value="1"/>
</dbReference>
<dbReference type="PANTHER" id="PTHR43213:SF4">
    <property type="entry name" value="7-METHYL-GTP PYROPHOSPHATASE"/>
    <property type="match status" value="1"/>
</dbReference>
<evidence type="ECO:0008006" key="4">
    <source>
        <dbReference type="Google" id="ProtNLM"/>
    </source>
</evidence>
<dbReference type="GO" id="GO:0016787">
    <property type="term" value="F:hydrolase activity"/>
    <property type="evidence" value="ECO:0007669"/>
    <property type="project" value="UniProtKB-KW"/>
</dbReference>
<evidence type="ECO:0000313" key="2">
    <source>
        <dbReference type="EMBL" id="KAL3761252.1"/>
    </source>
</evidence>
<protein>
    <recommendedName>
        <fullName evidence="4">Maf-like protein</fullName>
    </recommendedName>
</protein>
<accession>A0ABD3MCD3</accession>
<dbReference type="AlphaFoldDB" id="A0ABD3MCD3"/>
<evidence type="ECO:0000256" key="1">
    <source>
        <dbReference type="ARBA" id="ARBA00022801"/>
    </source>
</evidence>
<dbReference type="PANTHER" id="PTHR43213">
    <property type="entry name" value="BIFUNCTIONAL DTTP/UTP PYROPHOSPHATASE/METHYLTRANSFERASE PROTEIN-RELATED"/>
    <property type="match status" value="1"/>
</dbReference>
<proteinExistence type="predicted"/>
<keyword evidence="1" id="KW-0378">Hydrolase</keyword>
<dbReference type="InterPro" id="IPR029001">
    <property type="entry name" value="ITPase-like_fam"/>
</dbReference>
<dbReference type="Pfam" id="PF02545">
    <property type="entry name" value="Maf"/>
    <property type="match status" value="1"/>
</dbReference>
<name>A0ABD3MCD3_9STRA</name>
<gene>
    <name evidence="2" type="ORF">ACHAWU_009978</name>
</gene>
<dbReference type="InterPro" id="IPR003697">
    <property type="entry name" value="Maf-like"/>
</dbReference>
<reference evidence="2 3" key="1">
    <citation type="submission" date="2024-10" db="EMBL/GenBank/DDBJ databases">
        <title>Updated reference genomes for cyclostephanoid diatoms.</title>
        <authorList>
            <person name="Roberts W.R."/>
            <person name="Alverson A.J."/>
        </authorList>
    </citation>
    <scope>NUCLEOTIDE SEQUENCE [LARGE SCALE GENOMIC DNA]</scope>
    <source>
        <strain evidence="2 3">AJA232-27</strain>
    </source>
</reference>
<dbReference type="Proteomes" id="UP001530293">
    <property type="component" value="Unassembled WGS sequence"/>
</dbReference>
<comment type="caution">
    <text evidence="2">The sequence shown here is derived from an EMBL/GenBank/DDBJ whole genome shotgun (WGS) entry which is preliminary data.</text>
</comment>
<organism evidence="2 3">
    <name type="scientific">Discostella pseudostelligera</name>
    <dbReference type="NCBI Taxonomy" id="259834"/>
    <lineage>
        <taxon>Eukaryota</taxon>
        <taxon>Sar</taxon>
        <taxon>Stramenopiles</taxon>
        <taxon>Ochrophyta</taxon>
        <taxon>Bacillariophyta</taxon>
        <taxon>Coscinodiscophyceae</taxon>
        <taxon>Thalassiosirophycidae</taxon>
        <taxon>Stephanodiscales</taxon>
        <taxon>Stephanodiscaceae</taxon>
        <taxon>Discostella</taxon>
    </lineage>
</organism>
<sequence>MAAQVDDTTTNDGTNAASISTITTDNNAINPLTQLNLPSPLLLGSASFTRKLILRQMNIPIHPLVRPIDEKALGDRSEFANPKELVLEVASAKMDHLVKEIQNGNCVDDMPTTEGDGAPTDEWILLTGDQVVLSQSTILEKPTSIEQAKQFVSGYATSPCSTVGSCILTHLPTGIRVAGVDTATIHFHSTMNGDTLVDALLAEGAPILSCAGGLMIEHPLVQQHIDRIDGTEDSVMGLSKELVMRLLVELKEKLVEYKN</sequence>
<keyword evidence="3" id="KW-1185">Reference proteome</keyword>
<dbReference type="EMBL" id="JALLBG020000154">
    <property type="protein sequence ID" value="KAL3761252.1"/>
    <property type="molecule type" value="Genomic_DNA"/>
</dbReference>
<dbReference type="SUPFAM" id="SSF52972">
    <property type="entry name" value="ITPase-like"/>
    <property type="match status" value="1"/>
</dbReference>
<evidence type="ECO:0000313" key="3">
    <source>
        <dbReference type="Proteomes" id="UP001530293"/>
    </source>
</evidence>